<reference evidence="4" key="1">
    <citation type="submission" date="2022-09" db="EMBL/GenBank/DDBJ databases">
        <title>Actin cytoskeleton and complex cell architecture in an #Asgard archaeon.</title>
        <authorList>
            <person name="Ponce Toledo R.I."/>
            <person name="Schleper C."/>
            <person name="Rodrigues Oliveira T."/>
            <person name="Wollweber F."/>
            <person name="Xu J."/>
            <person name="Rittmann S."/>
            <person name="Klingl A."/>
            <person name="Pilhofer M."/>
        </authorList>
    </citation>
    <scope>NUCLEOTIDE SEQUENCE</scope>
    <source>
        <strain evidence="4">B-35</strain>
    </source>
</reference>
<evidence type="ECO:0000313" key="4">
    <source>
        <dbReference type="EMBL" id="UYP47931.1"/>
    </source>
</evidence>
<proteinExistence type="predicted"/>
<sequence length="238" mass="27885">MILNSGLARRLKPLTDNTHKSLLQVGNKTILERQIETFVKCGFMDFLITTGPFEDKIQAHIKEKFPNITVTYVNNPLYDKTNYIYSMWLAREKMHDDIILLHGDLVFEDSVVEKIIKQEKSSVIVDFDEPLPEKDFKGLIIDNEIKQIGLDIFGENAAFLLPLYYWIQADMERWMREINSFVEQHETNCYAENAFNQISSEIHLHPLAIKNEICMEIDTYEDLQKANKLLKLPKKRLF</sequence>
<organism evidence="4 5">
    <name type="scientific">Candidatus Lokiarchaeum ossiferum</name>
    <dbReference type="NCBI Taxonomy" id="2951803"/>
    <lineage>
        <taxon>Archaea</taxon>
        <taxon>Promethearchaeati</taxon>
        <taxon>Promethearchaeota</taxon>
        <taxon>Promethearchaeia</taxon>
        <taxon>Promethearchaeales</taxon>
        <taxon>Promethearchaeaceae</taxon>
        <taxon>Candidatus Lokiarchaeum</taxon>
    </lineage>
</organism>
<evidence type="ECO:0000256" key="2">
    <source>
        <dbReference type="ARBA" id="ARBA00022695"/>
    </source>
</evidence>
<dbReference type="EMBL" id="CP104013">
    <property type="protein sequence ID" value="UYP47931.1"/>
    <property type="molecule type" value="Genomic_DNA"/>
</dbReference>
<protein>
    <recommendedName>
        <fullName evidence="3">Nucleotidyl transferase domain-containing protein</fullName>
    </recommendedName>
</protein>
<dbReference type="InterPro" id="IPR050065">
    <property type="entry name" value="GlmU-like"/>
</dbReference>
<dbReference type="PANTHER" id="PTHR43584">
    <property type="entry name" value="NUCLEOTIDYL TRANSFERASE"/>
    <property type="match status" value="1"/>
</dbReference>
<name>A0ABY6HX32_9ARCH</name>
<accession>A0ABY6HX32</accession>
<dbReference type="InterPro" id="IPR005835">
    <property type="entry name" value="NTP_transferase_dom"/>
</dbReference>
<dbReference type="Gene3D" id="3.90.550.10">
    <property type="entry name" value="Spore Coat Polysaccharide Biosynthesis Protein SpsA, Chain A"/>
    <property type="match status" value="1"/>
</dbReference>
<feature type="domain" description="Nucleotidyl transferase" evidence="3">
    <location>
        <begin position="1"/>
        <end position="119"/>
    </location>
</feature>
<evidence type="ECO:0000256" key="1">
    <source>
        <dbReference type="ARBA" id="ARBA00022679"/>
    </source>
</evidence>
<keyword evidence="1" id="KW-0808">Transferase</keyword>
<dbReference type="SUPFAM" id="SSF53448">
    <property type="entry name" value="Nucleotide-diphospho-sugar transferases"/>
    <property type="match status" value="1"/>
</dbReference>
<keyword evidence="5" id="KW-1185">Reference proteome</keyword>
<evidence type="ECO:0000313" key="5">
    <source>
        <dbReference type="Proteomes" id="UP001208689"/>
    </source>
</evidence>
<dbReference type="Proteomes" id="UP001208689">
    <property type="component" value="Chromosome"/>
</dbReference>
<gene>
    <name evidence="4" type="ORF">NEF87_004216</name>
</gene>
<keyword evidence="2" id="KW-0548">Nucleotidyltransferase</keyword>
<dbReference type="InterPro" id="IPR029044">
    <property type="entry name" value="Nucleotide-diphossugar_trans"/>
</dbReference>
<dbReference type="CDD" id="cd02523">
    <property type="entry name" value="PC_cytidylyltransferase"/>
    <property type="match status" value="1"/>
</dbReference>
<evidence type="ECO:0000259" key="3">
    <source>
        <dbReference type="Pfam" id="PF00483"/>
    </source>
</evidence>
<dbReference type="Pfam" id="PF00483">
    <property type="entry name" value="NTP_transferase"/>
    <property type="match status" value="1"/>
</dbReference>
<dbReference type="PANTHER" id="PTHR43584:SF8">
    <property type="entry name" value="N-ACETYLMURAMATE ALPHA-1-PHOSPHATE URIDYLYLTRANSFERASE"/>
    <property type="match status" value="1"/>
</dbReference>